<evidence type="ECO:0000259" key="2">
    <source>
        <dbReference type="Pfam" id="PF03724"/>
    </source>
</evidence>
<gene>
    <name evidence="3" type="ORF">C8N40_109142</name>
</gene>
<reference evidence="3 4" key="1">
    <citation type="submission" date="2018-04" db="EMBL/GenBank/DDBJ databases">
        <title>Genomic Encyclopedia of Archaeal and Bacterial Type Strains, Phase II (KMG-II): from individual species to whole genera.</title>
        <authorList>
            <person name="Goeker M."/>
        </authorList>
    </citation>
    <scope>NUCLEOTIDE SEQUENCE [LARGE SCALE GENOMIC DNA]</scope>
    <source>
        <strain evidence="3 4">DSM 100162</strain>
    </source>
</reference>
<dbReference type="PANTHER" id="PTHR35535">
    <property type="entry name" value="HEAT SHOCK PROTEIN HSLJ"/>
    <property type="match status" value="1"/>
</dbReference>
<dbReference type="PANTHER" id="PTHR35535:SF1">
    <property type="entry name" value="HEAT SHOCK PROTEIN HSLJ"/>
    <property type="match status" value="1"/>
</dbReference>
<dbReference type="InterPro" id="IPR038670">
    <property type="entry name" value="HslJ-like_sf"/>
</dbReference>
<keyword evidence="4" id="KW-1185">Reference proteome</keyword>
<dbReference type="Proteomes" id="UP000244225">
    <property type="component" value="Unassembled WGS sequence"/>
</dbReference>
<dbReference type="EMBL" id="QBKI01000009">
    <property type="protein sequence ID" value="PTX15044.1"/>
    <property type="molecule type" value="Genomic_DNA"/>
</dbReference>
<comment type="caution">
    <text evidence="3">The sequence shown here is derived from an EMBL/GenBank/DDBJ whole genome shotgun (WGS) entry which is preliminary data.</text>
</comment>
<feature type="chain" id="PRO_5015612944" evidence="1">
    <location>
        <begin position="25"/>
        <end position="162"/>
    </location>
</feature>
<dbReference type="AlphaFoldDB" id="A0A2T5YEA5"/>
<sequence length="162" mass="17603">MKKYLFLASFFTLALSGCNTGKHANNGAADGAAQTGQTSHTAQQENTITEKRWKLVELGGQPVTLAENQQTEAHFVLHTAGSKVSGNGGCNVINGTYTLSEGNRIRFSKMATTMMYCPGVEQEGEFLEVFELADNYTLHGDTLTLNVGRRAPLAVFHAVYLR</sequence>
<dbReference type="Gene3D" id="2.40.128.270">
    <property type="match status" value="1"/>
</dbReference>
<dbReference type="InterPro" id="IPR053147">
    <property type="entry name" value="Hsp_HslJ-like"/>
</dbReference>
<dbReference type="OrthoDB" id="5348860at2"/>
<dbReference type="RefSeq" id="WP_108213047.1">
    <property type="nucleotide sequence ID" value="NZ_QBKI01000009.1"/>
</dbReference>
<accession>A0A2T5YEA5</accession>
<keyword evidence="1" id="KW-0732">Signal</keyword>
<name>A0A2T5YEA5_9BACT</name>
<proteinExistence type="predicted"/>
<evidence type="ECO:0000313" key="3">
    <source>
        <dbReference type="EMBL" id="PTX15044.1"/>
    </source>
</evidence>
<dbReference type="Pfam" id="PF03724">
    <property type="entry name" value="META"/>
    <property type="match status" value="1"/>
</dbReference>
<keyword evidence="3" id="KW-0346">Stress response</keyword>
<dbReference type="PROSITE" id="PS51257">
    <property type="entry name" value="PROKAR_LIPOPROTEIN"/>
    <property type="match status" value="1"/>
</dbReference>
<evidence type="ECO:0000256" key="1">
    <source>
        <dbReference type="SAM" id="SignalP"/>
    </source>
</evidence>
<protein>
    <submittedName>
        <fullName evidence="3">Heat shock protein HslJ</fullName>
    </submittedName>
</protein>
<dbReference type="InterPro" id="IPR005184">
    <property type="entry name" value="DUF306_Meta_HslJ"/>
</dbReference>
<feature type="domain" description="DUF306" evidence="2">
    <location>
        <begin position="46"/>
        <end position="156"/>
    </location>
</feature>
<organism evidence="3 4">
    <name type="scientific">Pontibacter mucosus</name>
    <dbReference type="NCBI Taxonomy" id="1649266"/>
    <lineage>
        <taxon>Bacteria</taxon>
        <taxon>Pseudomonadati</taxon>
        <taxon>Bacteroidota</taxon>
        <taxon>Cytophagia</taxon>
        <taxon>Cytophagales</taxon>
        <taxon>Hymenobacteraceae</taxon>
        <taxon>Pontibacter</taxon>
    </lineage>
</organism>
<feature type="signal peptide" evidence="1">
    <location>
        <begin position="1"/>
        <end position="24"/>
    </location>
</feature>
<evidence type="ECO:0000313" key="4">
    <source>
        <dbReference type="Proteomes" id="UP000244225"/>
    </source>
</evidence>